<feature type="domain" description="Bacterial transcriptional activator" evidence="4">
    <location>
        <begin position="988"/>
        <end position="1132"/>
    </location>
</feature>
<feature type="repeat" description="TPR" evidence="3">
    <location>
        <begin position="594"/>
        <end position="627"/>
    </location>
</feature>
<dbReference type="Pfam" id="PF13424">
    <property type="entry name" value="TPR_12"/>
    <property type="match status" value="1"/>
</dbReference>
<dbReference type="GO" id="GO:0005524">
    <property type="term" value="F:ATP binding"/>
    <property type="evidence" value="ECO:0007669"/>
    <property type="project" value="UniProtKB-KW"/>
</dbReference>
<dbReference type="InterPro" id="IPR041664">
    <property type="entry name" value="AAA_16"/>
</dbReference>
<dbReference type="Gene3D" id="1.10.10.10">
    <property type="entry name" value="Winged helix-like DNA-binding domain superfamily/Winged helix DNA-binding domain"/>
    <property type="match status" value="1"/>
</dbReference>
<dbReference type="InterPro" id="IPR027417">
    <property type="entry name" value="P-loop_NTPase"/>
</dbReference>
<keyword evidence="2" id="KW-0067">ATP-binding</keyword>
<evidence type="ECO:0000313" key="6">
    <source>
        <dbReference type="Proteomes" id="UP000885826"/>
    </source>
</evidence>
<dbReference type="Pfam" id="PF13191">
    <property type="entry name" value="AAA_16"/>
    <property type="match status" value="1"/>
</dbReference>
<keyword evidence="3" id="KW-0802">TPR repeat</keyword>
<dbReference type="GO" id="GO:0004016">
    <property type="term" value="F:adenylate cyclase activity"/>
    <property type="evidence" value="ECO:0007669"/>
    <property type="project" value="TreeGrafter"/>
</dbReference>
<dbReference type="SMART" id="SM01043">
    <property type="entry name" value="BTAD"/>
    <property type="match status" value="1"/>
</dbReference>
<accession>A0A9C9ENT8</accession>
<dbReference type="InterPro" id="IPR036388">
    <property type="entry name" value="WH-like_DNA-bd_sf"/>
</dbReference>
<dbReference type="SMART" id="SM00028">
    <property type="entry name" value="TPR"/>
    <property type="match status" value="5"/>
</dbReference>
<dbReference type="AlphaFoldDB" id="A0A9C9ENT8"/>
<dbReference type="Gene3D" id="3.40.50.300">
    <property type="entry name" value="P-loop containing nucleotide triphosphate hydrolases"/>
    <property type="match status" value="1"/>
</dbReference>
<keyword evidence="1" id="KW-0547">Nucleotide-binding</keyword>
<dbReference type="PROSITE" id="PS50005">
    <property type="entry name" value="TPR"/>
    <property type="match status" value="1"/>
</dbReference>
<comment type="caution">
    <text evidence="5">The sequence shown here is derived from an EMBL/GenBank/DDBJ whole genome shotgun (WGS) entry which is preliminary data.</text>
</comment>
<proteinExistence type="predicted"/>
<dbReference type="InterPro" id="IPR019734">
    <property type="entry name" value="TPR_rpt"/>
</dbReference>
<evidence type="ECO:0000256" key="2">
    <source>
        <dbReference type="ARBA" id="ARBA00022840"/>
    </source>
</evidence>
<organism evidence="5 6">
    <name type="scientific">candidate division WOR-3 bacterium</name>
    <dbReference type="NCBI Taxonomy" id="2052148"/>
    <lineage>
        <taxon>Bacteria</taxon>
        <taxon>Bacteria division WOR-3</taxon>
    </lineage>
</organism>
<gene>
    <name evidence="5" type="ORF">ENI34_10660</name>
</gene>
<dbReference type="PANTHER" id="PTHR16305:SF28">
    <property type="entry name" value="GUANYLATE CYCLASE DOMAIN-CONTAINING PROTEIN"/>
    <property type="match status" value="1"/>
</dbReference>
<sequence length="1135" mass="133152">MLISRNSSRKPITTYRRLLNREPLPFIGRNEIMLELREHFNRVFENEGRAVLIYGESGVGKTRLVEKFLDGISQFEFFTFRVKAHDTDNYFIEPFNTIIEQSLQHFDYNTRIITNFITMDNAPVIFKILPQLKVFYPMEIEPAAATELELFSAVYQVIENISRLKPTLIFIDDAHLLQPSARKLLEFIIERISDKPLFFILCFTDGMRGGFKSSHFSLNEKLNLFPVRLERLPLGETVRLVCSIFQEDLSSKFCRWIYDITRGNPFFIKELLKELCGSNVLSFSEEDKRWKIKRGYRNIKMPHSLKKIFARRIKKIDREEVSFLEVSSLLGEQFDPDLVRKVLRLSKKQMEGILAKLYERYLIPVIETNCVQFLHPIQQEVIRKDIPQKRRRILHRHIARILEKAVPYEFNLRARHATALLLKREINMKLCRLVFNAARMQENKGDLASACSYYKLALAMINRCKKEYSLGAVIIKAHFYILEQTLNDKFVDSDEASDITRRLIRFGLIRLAVDLYIAAYRSLYNQFRFREAEKYIKKIFVMLGSYNIPKKIVFRLKISHCFVLRRIGKVEKARTMIKRLLKEYTPEDNFVAFSYGLNTLGLIYYREGNYETALEHFNELITIAERFGHSGIRAVAQVNIASTFSKMGRFKEAYELFSYYQQMIYTSGREYKLPILWEAMAICTYFEGKYDDSRRYFDKAIECTGKEYHRFSCNIGKANTLIESGRLNEAYAILKEYSTTVPDVDGQEEWIVNLHILWAKYYLRLKEYKRMKGFITKALKLSAKYGLNIEFAMALILKGIMDHLVDGKKSSLSNVRKGTEILKKHKAFSCLGLMLCETGIFLQDVGIFKEGIAVLNKIKAVPKAVAYIRWSRNTGLSEKITLPSERERLVVRSFGGLKVSRSEKMDVLTSREWKSAKAREMFCLLLVGTETGGMTWEELALILWPEFGTREARNNFHFTLSTLREVLGAGYIIHQDKVYFVDREKIGFDLWTFEKRYQKYKQNLRYNKIHQAQKYADEALKISAGNFLPEFHNRIVETKRLQINSKIEELTIWLANRFCKKFEYFEAIRCCYRLLEKDPINETAHRIIIHSYVELGERVKAFRQYERLVSILKNSVGIEPSIETKKIIEKIRGLH</sequence>
<dbReference type="InterPro" id="IPR025662">
    <property type="entry name" value="Sigma_54_int_dom_ATP-bd_1"/>
</dbReference>
<evidence type="ECO:0000259" key="4">
    <source>
        <dbReference type="SMART" id="SM01043"/>
    </source>
</evidence>
<reference evidence="5" key="1">
    <citation type="journal article" date="2020" name="mSystems">
        <title>Genome- and Community-Level Interaction Insights into Carbon Utilization and Element Cycling Functions of Hydrothermarchaeota in Hydrothermal Sediment.</title>
        <authorList>
            <person name="Zhou Z."/>
            <person name="Liu Y."/>
            <person name="Xu W."/>
            <person name="Pan J."/>
            <person name="Luo Z.H."/>
            <person name="Li M."/>
        </authorList>
    </citation>
    <scope>NUCLEOTIDE SEQUENCE</scope>
    <source>
        <strain evidence="5">HyVt-388</strain>
    </source>
</reference>
<evidence type="ECO:0000313" key="5">
    <source>
        <dbReference type="EMBL" id="HEC79578.1"/>
    </source>
</evidence>
<dbReference type="Gene3D" id="1.25.40.10">
    <property type="entry name" value="Tetratricopeptide repeat domain"/>
    <property type="match status" value="2"/>
</dbReference>
<dbReference type="PANTHER" id="PTHR16305">
    <property type="entry name" value="TESTICULAR SOLUBLE ADENYLYL CYCLASE"/>
    <property type="match status" value="1"/>
</dbReference>
<protein>
    <submittedName>
        <fullName evidence="5">Tetratricopeptide repeat protein</fullName>
    </submittedName>
</protein>
<dbReference type="SUPFAM" id="SSF52540">
    <property type="entry name" value="P-loop containing nucleoside triphosphate hydrolases"/>
    <property type="match status" value="1"/>
</dbReference>
<dbReference type="PROSITE" id="PS00675">
    <property type="entry name" value="SIGMA54_INTERACT_1"/>
    <property type="match status" value="1"/>
</dbReference>
<dbReference type="InterPro" id="IPR005158">
    <property type="entry name" value="BTAD"/>
</dbReference>
<dbReference type="GO" id="GO:0005737">
    <property type="term" value="C:cytoplasm"/>
    <property type="evidence" value="ECO:0007669"/>
    <property type="project" value="TreeGrafter"/>
</dbReference>
<name>A0A9C9ENT8_UNCW3</name>
<dbReference type="Pfam" id="PF03704">
    <property type="entry name" value="BTAD"/>
    <property type="match status" value="1"/>
</dbReference>
<evidence type="ECO:0000256" key="1">
    <source>
        <dbReference type="ARBA" id="ARBA00022741"/>
    </source>
</evidence>
<dbReference type="SUPFAM" id="SSF48452">
    <property type="entry name" value="TPR-like"/>
    <property type="match status" value="3"/>
</dbReference>
<dbReference type="EMBL" id="DRIG01000110">
    <property type="protein sequence ID" value="HEC79578.1"/>
    <property type="molecule type" value="Genomic_DNA"/>
</dbReference>
<dbReference type="InterPro" id="IPR011990">
    <property type="entry name" value="TPR-like_helical_dom_sf"/>
</dbReference>
<evidence type="ECO:0000256" key="3">
    <source>
        <dbReference type="PROSITE-ProRule" id="PRU00339"/>
    </source>
</evidence>
<dbReference type="Proteomes" id="UP000885826">
    <property type="component" value="Unassembled WGS sequence"/>
</dbReference>